<evidence type="ECO:0000313" key="7">
    <source>
        <dbReference type="Proteomes" id="UP000463138"/>
    </source>
</evidence>
<gene>
    <name evidence="6" type="ORF">DT594_13765</name>
</gene>
<dbReference type="Gene3D" id="1.10.357.10">
    <property type="entry name" value="Tetracycline Repressor, domain 2"/>
    <property type="match status" value="1"/>
</dbReference>
<keyword evidence="1" id="KW-0805">Transcription regulation</keyword>
<dbReference type="InterPro" id="IPR023772">
    <property type="entry name" value="DNA-bd_HTH_TetR-type_CS"/>
</dbReference>
<dbReference type="EMBL" id="QOVF01000004">
    <property type="protein sequence ID" value="KAA0693457.1"/>
    <property type="molecule type" value="Genomic_DNA"/>
</dbReference>
<dbReference type="InterPro" id="IPR036271">
    <property type="entry name" value="Tet_transcr_reg_TetR-rel_C_sf"/>
</dbReference>
<feature type="domain" description="HTH tetR-type" evidence="5">
    <location>
        <begin position="12"/>
        <end position="72"/>
    </location>
</feature>
<keyword evidence="7" id="KW-1185">Reference proteome</keyword>
<dbReference type="SUPFAM" id="SSF48498">
    <property type="entry name" value="Tetracyclin repressor-like, C-terminal domain"/>
    <property type="match status" value="1"/>
</dbReference>
<evidence type="ECO:0000313" key="6">
    <source>
        <dbReference type="EMBL" id="KAA0693457.1"/>
    </source>
</evidence>
<dbReference type="Pfam" id="PF13305">
    <property type="entry name" value="TetR_C_33"/>
    <property type="match status" value="1"/>
</dbReference>
<keyword evidence="3" id="KW-0804">Transcription</keyword>
<dbReference type="GO" id="GO:0000976">
    <property type="term" value="F:transcription cis-regulatory region binding"/>
    <property type="evidence" value="ECO:0007669"/>
    <property type="project" value="TreeGrafter"/>
</dbReference>
<feature type="DNA-binding region" description="H-T-H motif" evidence="4">
    <location>
        <begin position="35"/>
        <end position="54"/>
    </location>
</feature>
<proteinExistence type="predicted"/>
<dbReference type="AlphaFoldDB" id="A0A7V7GRX1"/>
<dbReference type="Proteomes" id="UP000463138">
    <property type="component" value="Unassembled WGS sequence"/>
</dbReference>
<dbReference type="Pfam" id="PF00440">
    <property type="entry name" value="TetR_N"/>
    <property type="match status" value="1"/>
</dbReference>
<dbReference type="PANTHER" id="PTHR30055">
    <property type="entry name" value="HTH-TYPE TRANSCRIPTIONAL REGULATOR RUTR"/>
    <property type="match status" value="1"/>
</dbReference>
<dbReference type="OrthoDB" id="270177at2"/>
<dbReference type="InterPro" id="IPR025996">
    <property type="entry name" value="MT1864/Rv1816-like_C"/>
</dbReference>
<name>A0A7V7GRX1_9GAMM</name>
<keyword evidence="2 4" id="KW-0238">DNA-binding</keyword>
<accession>A0A7V7GRX1</accession>
<evidence type="ECO:0000256" key="3">
    <source>
        <dbReference type="ARBA" id="ARBA00023163"/>
    </source>
</evidence>
<evidence type="ECO:0000256" key="4">
    <source>
        <dbReference type="PROSITE-ProRule" id="PRU00335"/>
    </source>
</evidence>
<dbReference type="RefSeq" id="WP_096344819.1">
    <property type="nucleotide sequence ID" value="NZ_QOVF01000004.1"/>
</dbReference>
<dbReference type="PROSITE" id="PS50977">
    <property type="entry name" value="HTH_TETR_2"/>
    <property type="match status" value="1"/>
</dbReference>
<dbReference type="Gene3D" id="1.10.10.60">
    <property type="entry name" value="Homeodomain-like"/>
    <property type="match status" value="1"/>
</dbReference>
<dbReference type="InterPro" id="IPR001647">
    <property type="entry name" value="HTH_TetR"/>
</dbReference>
<dbReference type="PRINTS" id="PR00455">
    <property type="entry name" value="HTHTETR"/>
</dbReference>
<reference evidence="6 7" key="1">
    <citation type="submission" date="2018-07" db="EMBL/GenBank/DDBJ databases">
        <title>Pseudomonas laoshanensis sp. nov., isolated from soil.</title>
        <authorList>
            <person name="Sun J."/>
            <person name="Yu L."/>
            <person name="Wang M."/>
            <person name="Zhang C."/>
        </authorList>
    </citation>
    <scope>NUCLEOTIDE SEQUENCE [LARGE SCALE GENOMIC DNA]</scope>
    <source>
        <strain evidence="6 7">Y22</strain>
    </source>
</reference>
<dbReference type="PANTHER" id="PTHR30055:SF234">
    <property type="entry name" value="HTH-TYPE TRANSCRIPTIONAL REGULATOR BETI"/>
    <property type="match status" value="1"/>
</dbReference>
<dbReference type="PROSITE" id="PS01081">
    <property type="entry name" value="HTH_TETR_1"/>
    <property type="match status" value="1"/>
</dbReference>
<dbReference type="SUPFAM" id="SSF46689">
    <property type="entry name" value="Homeodomain-like"/>
    <property type="match status" value="1"/>
</dbReference>
<evidence type="ECO:0000259" key="5">
    <source>
        <dbReference type="PROSITE" id="PS50977"/>
    </source>
</evidence>
<organism evidence="6 7">
    <name type="scientific">Halopseudomonas laoshanensis</name>
    <dbReference type="NCBI Taxonomy" id="2268758"/>
    <lineage>
        <taxon>Bacteria</taxon>
        <taxon>Pseudomonadati</taxon>
        <taxon>Pseudomonadota</taxon>
        <taxon>Gammaproteobacteria</taxon>
        <taxon>Pseudomonadales</taxon>
        <taxon>Pseudomonadaceae</taxon>
        <taxon>Halopseudomonas</taxon>
    </lineage>
</organism>
<protein>
    <submittedName>
        <fullName evidence="6">TetR/AcrR family transcriptional regulator</fullName>
    </submittedName>
</protein>
<evidence type="ECO:0000256" key="1">
    <source>
        <dbReference type="ARBA" id="ARBA00023015"/>
    </source>
</evidence>
<comment type="caution">
    <text evidence="6">The sequence shown here is derived from an EMBL/GenBank/DDBJ whole genome shotgun (WGS) entry which is preliminary data.</text>
</comment>
<evidence type="ECO:0000256" key="2">
    <source>
        <dbReference type="ARBA" id="ARBA00023125"/>
    </source>
</evidence>
<dbReference type="GO" id="GO:0003700">
    <property type="term" value="F:DNA-binding transcription factor activity"/>
    <property type="evidence" value="ECO:0007669"/>
    <property type="project" value="TreeGrafter"/>
</dbReference>
<dbReference type="InterPro" id="IPR050109">
    <property type="entry name" value="HTH-type_TetR-like_transc_reg"/>
</dbReference>
<dbReference type="FunFam" id="1.10.10.60:FF:000141">
    <property type="entry name" value="TetR family transcriptional regulator"/>
    <property type="match status" value="1"/>
</dbReference>
<sequence length="210" mass="23311">MSLDQRREQEKQERRDSILDAAEKAFFSKGFDKCSMDEIARTAQLSRALLYVYFKDKTAIMRGIMLRSVQALRDRFVAVAQSDAVGIEKVGALGAAYYAFSCEEPDYFDVLTQSGTFPHLLDEDDQSQALQGCGNQVMQLMVEVLQQGIADGSLSPERVADPVMTAYFLRGALHGVIMEARQPDQKATDLPDADALISYTIGMLGHSMRP</sequence>
<dbReference type="InterPro" id="IPR009057">
    <property type="entry name" value="Homeodomain-like_sf"/>
</dbReference>